<comment type="similarity">
    <text evidence="1">Belongs to the polypeptide deformylase family.</text>
</comment>
<dbReference type="Proteomes" id="UP000051084">
    <property type="component" value="Unassembled WGS sequence"/>
</dbReference>
<sequence>MQQPICKDQLILRQPGRPATLADAPLAQNLMDTLIFNQDRCVGMAANMIGQPVNIIAVKTGPLQLLMLNPIITKQSQPYQTTEGCLSLLGERPTKRFEQITVQYQDLTGQTQTLPATGFLAQIIQHEVDHCHGIII</sequence>
<dbReference type="CDD" id="cd00487">
    <property type="entry name" value="Pep_deformylase"/>
    <property type="match status" value="1"/>
</dbReference>
<dbReference type="Pfam" id="PF01327">
    <property type="entry name" value="Pep_deformylase"/>
    <property type="match status" value="1"/>
</dbReference>
<dbReference type="RefSeq" id="WP_054653126.1">
    <property type="nucleotide sequence ID" value="NZ_AZGC01000018.1"/>
</dbReference>
<dbReference type="PIRSF" id="PIRSF004749">
    <property type="entry name" value="Pep_def"/>
    <property type="match status" value="1"/>
</dbReference>
<dbReference type="PRINTS" id="PR01576">
    <property type="entry name" value="PDEFORMYLASE"/>
</dbReference>
<gene>
    <name evidence="2" type="ORF">FC21_GL000733</name>
</gene>
<reference evidence="2 3" key="1">
    <citation type="journal article" date="2015" name="Genome Announc.">
        <title>Expanding the biotechnology potential of lactobacilli through comparative genomics of 213 strains and associated genera.</title>
        <authorList>
            <person name="Sun Z."/>
            <person name="Harris H.M."/>
            <person name="McCann A."/>
            <person name="Guo C."/>
            <person name="Argimon S."/>
            <person name="Zhang W."/>
            <person name="Yang X."/>
            <person name="Jeffery I.B."/>
            <person name="Cooney J.C."/>
            <person name="Kagawa T.F."/>
            <person name="Liu W."/>
            <person name="Song Y."/>
            <person name="Salvetti E."/>
            <person name="Wrobel A."/>
            <person name="Rasinkangas P."/>
            <person name="Parkhill J."/>
            <person name="Rea M.C."/>
            <person name="O'Sullivan O."/>
            <person name="Ritari J."/>
            <person name="Douillard F.P."/>
            <person name="Paul Ross R."/>
            <person name="Yang R."/>
            <person name="Briner A.E."/>
            <person name="Felis G.E."/>
            <person name="de Vos W.M."/>
            <person name="Barrangou R."/>
            <person name="Klaenhammer T.R."/>
            <person name="Caufield P.W."/>
            <person name="Cui Y."/>
            <person name="Zhang H."/>
            <person name="O'Toole P.W."/>
        </authorList>
    </citation>
    <scope>NUCLEOTIDE SEQUENCE [LARGE SCALE GENOMIC DNA]</scope>
    <source>
        <strain evidence="2 3">DSM 18793</strain>
    </source>
</reference>
<name>A0A0R1UR02_9LACO</name>
<protein>
    <submittedName>
        <fullName evidence="2">Peptide deformylase</fullName>
    </submittedName>
</protein>
<evidence type="ECO:0000256" key="1">
    <source>
        <dbReference type="ARBA" id="ARBA00010759"/>
    </source>
</evidence>
<dbReference type="PANTHER" id="PTHR10458">
    <property type="entry name" value="PEPTIDE DEFORMYLASE"/>
    <property type="match status" value="1"/>
</dbReference>
<proteinExistence type="inferred from homology"/>
<keyword evidence="3" id="KW-1185">Reference proteome</keyword>
<dbReference type="EMBL" id="AZGC01000018">
    <property type="protein sequence ID" value="KRL95629.1"/>
    <property type="molecule type" value="Genomic_DNA"/>
</dbReference>
<dbReference type="PATRIC" id="fig|1423742.4.peg.762"/>
<organism evidence="2 3">
    <name type="scientific">Limosilactobacillus equigenerosi DSM 18793 = JCM 14505</name>
    <dbReference type="NCBI Taxonomy" id="1423742"/>
    <lineage>
        <taxon>Bacteria</taxon>
        <taxon>Bacillati</taxon>
        <taxon>Bacillota</taxon>
        <taxon>Bacilli</taxon>
        <taxon>Lactobacillales</taxon>
        <taxon>Lactobacillaceae</taxon>
        <taxon>Limosilactobacillus</taxon>
    </lineage>
</organism>
<accession>A0A0R1UR02</accession>
<dbReference type="OrthoDB" id="9784988at2"/>
<dbReference type="PANTHER" id="PTHR10458:SF22">
    <property type="entry name" value="PEPTIDE DEFORMYLASE"/>
    <property type="match status" value="1"/>
</dbReference>
<dbReference type="InterPro" id="IPR023635">
    <property type="entry name" value="Peptide_deformylase"/>
</dbReference>
<evidence type="ECO:0000313" key="3">
    <source>
        <dbReference type="Proteomes" id="UP000051084"/>
    </source>
</evidence>
<dbReference type="NCBIfam" id="NF006670">
    <property type="entry name" value="PRK09218.1"/>
    <property type="match status" value="1"/>
</dbReference>
<dbReference type="AlphaFoldDB" id="A0A0R1UR02"/>
<dbReference type="Gene3D" id="3.90.45.10">
    <property type="entry name" value="Peptide deformylase"/>
    <property type="match status" value="1"/>
</dbReference>
<comment type="caution">
    <text evidence="2">The sequence shown here is derived from an EMBL/GenBank/DDBJ whole genome shotgun (WGS) entry which is preliminary data.</text>
</comment>
<dbReference type="InterPro" id="IPR036821">
    <property type="entry name" value="Peptide_deformylase_sf"/>
</dbReference>
<dbReference type="STRING" id="417373.GCA_001570685_00795"/>
<evidence type="ECO:0000313" key="2">
    <source>
        <dbReference type="EMBL" id="KRL95629.1"/>
    </source>
</evidence>
<dbReference type="GO" id="GO:0042586">
    <property type="term" value="F:peptide deformylase activity"/>
    <property type="evidence" value="ECO:0007669"/>
    <property type="project" value="InterPro"/>
</dbReference>
<dbReference type="SUPFAM" id="SSF56420">
    <property type="entry name" value="Peptide deformylase"/>
    <property type="match status" value="1"/>
</dbReference>